<feature type="domain" description="Ketosynthase family 3 (KS3)" evidence="22">
    <location>
        <begin position="8"/>
        <end position="434"/>
    </location>
</feature>
<comment type="catalytic activity">
    <reaction evidence="11">
        <text>17-(4-hydroxyphenyl)heptadecanoyl-[(phenol)carboxyphthiodiolenone synthase] + 2 (S)-methylmalonyl-CoA + 3 malonyl-CoA + 5 NADPH + 10 H(+) = C35-(phenol)carboxyphthiodiolenone-[(phenol)carboxyphthiodiolenone synthase] + 5 CO2 + 5 NADP(+) + 5 CoA + 2 H2O</text>
        <dbReference type="Rhea" id="RHEA:57756"/>
        <dbReference type="Rhea" id="RHEA-COMP:14272"/>
        <dbReference type="Rhea" id="RHEA-COMP:14989"/>
        <dbReference type="ChEBI" id="CHEBI:15377"/>
        <dbReference type="ChEBI" id="CHEBI:15378"/>
        <dbReference type="ChEBI" id="CHEBI:16526"/>
        <dbReference type="ChEBI" id="CHEBI:57287"/>
        <dbReference type="ChEBI" id="CHEBI:57327"/>
        <dbReference type="ChEBI" id="CHEBI:57384"/>
        <dbReference type="ChEBI" id="CHEBI:57783"/>
        <dbReference type="ChEBI" id="CHEBI:58349"/>
        <dbReference type="ChEBI" id="CHEBI:133300"/>
        <dbReference type="ChEBI" id="CHEBI:142259"/>
        <dbReference type="EC" id="2.3.1.292"/>
    </reaction>
</comment>
<dbReference type="InterPro" id="IPR016035">
    <property type="entry name" value="Acyl_Trfase/lysoPLipase"/>
</dbReference>
<comment type="cofactor">
    <cofactor evidence="1">
        <name>NADP(+)</name>
        <dbReference type="ChEBI" id="CHEBI:58349"/>
    </cofactor>
</comment>
<dbReference type="Gene3D" id="3.40.47.10">
    <property type="match status" value="1"/>
</dbReference>
<dbReference type="PROSITE" id="PS52004">
    <property type="entry name" value="KS3_2"/>
    <property type="match status" value="1"/>
</dbReference>
<dbReference type="Pfam" id="PF22621">
    <property type="entry name" value="CurL-like_PKS_C"/>
    <property type="match status" value="1"/>
</dbReference>
<sequence>MPFTQNTGLEIAVIGMAGRFPGAKNLNDFWGNLQKGVESISFFTDEELLASGIDPDVLSKPNYVKASGVLKDIEVFDASFFDFDSKEAEITDPQHRFFLECAWEALENAGYDSLSYKGSIGTYAGTGSNRYLVNLYSNQNITNSLSNLEISIGNDRDFLTTRVSYKLNLEGPSYTVQTACSTSLVAVHLACQSLLGGECDMALAGGVSINLYQKEGYFYQDGGIASPDGHCRTFDAKAKGTIGGDGVGIVVLKRLEDALTDRDNIYAVIKGSAVNNDGSFKLSYTAPRIDGQAKVIRAAQLTAEVEPETITYVEAHGTATPLGDPIEVAALTQVFSLHTDKKHFCALGSVKTNVGHLNTAAGVAGLIKTVLALKHGLLPPSLHFEEPNPQIDFDNSPFYVNTELSQWKVNNGPRRAGVSSFGIGGTNAHVILEEAPVDIRQDIELCQSRPWQLLVLSAKTSSALENVTVNLTTHLKHNPTLNLADVAHVLQVGRRPFNHRRILVCQNLNDAVQALDPPNPQRVLTNFQEPGDRPIVFIFPQEDVLCVNKTLELYHHEPTFRQSVDSCFEIIKSYQELDLRTVLYPNPEQAEKATYLLEQTQISQLALFVIEYALAQLWLSWGIRPQSMIGYSTGEYVAATLAGVFSLEDALAQIAARGQLLQQMPFLEHDIRQIEKIELNPPQIPLISCVSGTWITTTEATDPSYWSKRLKQTANFVDGITELIKEPNAILLEVGSKGTLSALAYTHQKDKPTALSSLPHPKDQQSDIAFLLNTLGQLWLLGVQVDWCGFYAHEQRSRIPLPTYPFERQRYWIDQQPDIVPATTQIIHKKSNIADWFYIPSWKQSKLIEAFEEEKTQAQKICWLVFVDACGLGKELVTRLEQQKHDLITVFVGKQFAKLSDNAYIINPQRQDDYEALIQQLRQLDRIPQAIAHFWNVTSYDQSYLADRDFENSQYLGFYSLLFLTQALDKQNITYPLQIITVTNNLHEVTGEESLNPEKATLLGPCKVIGQEYPNIICRSVDIVIPKSTTENEKLIDYLIEELTTKTDDLIVAYRGHYRWVQTWETIQLDAVTEEKTRFRDRGVYLITGGLGNIGFTFAKYLAKAFKARLILLGRSDLPIKENFSEWIAMHGEQDTVSRQIQKVKALEELGAEVLVISADVANFEQMQVAIAQTDEYFGKINGVIHAAGIVGDNSFKLIQEIGKAECEMHFQSKVHGLFVLQKLLHGRELDFCLLLSSISSILGGLGFAAYSAANLYMDAFTYQQNRTKTVPWISLNWEGSPVDKEEQQNTDNQSTLAELFITTTESVEVFKRVFSIKKLSQIAISLGELQARINQWVKLESIRDVERSTQDTERSVQKDSPQLRPRANLQTAYVPPRTPVEFVVANLWQQLLNIERVGIYDNYFELGGHSLVAVRLMAQIQRKFGQNLPLAALFQAPTVEKLASVLQETTDSRPWSPLVEIQPRGSKRPFFCLPGGGGNVLYFYQLANYLGLDQPFYALQASGLDGKTPAHTSIEDMAADYIKAIQVVQPEGPYLLGGHSFGGRVAFEIALQLQQLGQEVAVLAIFDTWAPIPDQKPVEVHKDDTQYLIEMVNMIEGFFSKNLFITEDTLRTLMPDEQLNYFLARLKTAEILPPQATLEQVNGFLKVYKANTKANCAYMPQEAYHNQVTVFRAQEELCDNPSMGWDKYSLKSVETYEVPGEHITMMAEPHVQVLAKHLKVCLEQAQANG</sequence>
<dbReference type="SMART" id="SM00823">
    <property type="entry name" value="PKS_PP"/>
    <property type="match status" value="1"/>
</dbReference>
<dbReference type="SMART" id="SM00827">
    <property type="entry name" value="PKS_AT"/>
    <property type="match status" value="1"/>
</dbReference>
<keyword evidence="9" id="KW-0443">Lipid metabolism</keyword>
<geneLocation type="plasmid" evidence="24">
    <name>pnfsy04</name>
</geneLocation>
<evidence type="ECO:0000256" key="11">
    <source>
        <dbReference type="ARBA" id="ARBA00050973"/>
    </source>
</evidence>
<reference evidence="23 24" key="1">
    <citation type="submission" date="2017-11" db="EMBL/GenBank/DDBJ databases">
        <title>Complete genome of a free-living desiccation-tolerant cyanobacterium and its photosynthetic adaptation to extreme terrestrial habitat.</title>
        <authorList>
            <person name="Shang J."/>
        </authorList>
    </citation>
    <scope>NUCLEOTIDE SEQUENCE [LARGE SCALE GENOMIC DNA]</scope>
    <source>
        <strain evidence="23 24">CCNUN1</strain>
        <plasmid evidence="24">pnfsy04</plasmid>
    </source>
</reference>
<gene>
    <name evidence="23" type="ORF">COO91_09467</name>
</gene>
<dbReference type="CDD" id="cd00833">
    <property type="entry name" value="PKS"/>
    <property type="match status" value="1"/>
</dbReference>
<dbReference type="Pfam" id="PF00975">
    <property type="entry name" value="Thioesterase"/>
    <property type="match status" value="1"/>
</dbReference>
<dbReference type="Gene3D" id="3.40.366.10">
    <property type="entry name" value="Malonyl-Coenzyme A Acyl Carrier Protein, domain 2"/>
    <property type="match status" value="2"/>
</dbReference>
<dbReference type="PROSITE" id="PS50075">
    <property type="entry name" value="CARRIER"/>
    <property type="match status" value="1"/>
</dbReference>
<evidence type="ECO:0000256" key="12">
    <source>
        <dbReference type="ARBA" id="ARBA00051971"/>
    </source>
</evidence>
<keyword evidence="3" id="KW-0596">Phosphopantetheine</keyword>
<dbReference type="InterPro" id="IPR014031">
    <property type="entry name" value="Ketoacyl_synth_C"/>
</dbReference>
<keyword evidence="5" id="KW-0808">Transferase</keyword>
<dbReference type="InterPro" id="IPR057326">
    <property type="entry name" value="KR_dom"/>
</dbReference>
<dbReference type="PROSITE" id="PS00606">
    <property type="entry name" value="KS3_1"/>
    <property type="match status" value="1"/>
</dbReference>
<evidence type="ECO:0000256" key="1">
    <source>
        <dbReference type="ARBA" id="ARBA00001937"/>
    </source>
</evidence>
<dbReference type="GO" id="GO:0016491">
    <property type="term" value="F:oxidoreductase activity"/>
    <property type="evidence" value="ECO:0007669"/>
    <property type="project" value="UniProtKB-KW"/>
</dbReference>
<dbReference type="PANTHER" id="PTHR43775">
    <property type="entry name" value="FATTY ACID SYNTHASE"/>
    <property type="match status" value="1"/>
</dbReference>
<dbReference type="CDD" id="cd08953">
    <property type="entry name" value="KR_2_SDR_x"/>
    <property type="match status" value="1"/>
</dbReference>
<accession>A0A2K8T6H0</accession>
<dbReference type="InterPro" id="IPR020806">
    <property type="entry name" value="PKS_PP-bd"/>
</dbReference>
<evidence type="ECO:0000256" key="19">
    <source>
        <dbReference type="ARBA" id="ARBA00078169"/>
    </source>
</evidence>
<evidence type="ECO:0000256" key="4">
    <source>
        <dbReference type="ARBA" id="ARBA00022553"/>
    </source>
</evidence>
<comment type="catalytic activity">
    <reaction evidence="12">
        <text>19-(4-hydroxyphenyl)nonadecanoyl-[(phenol)carboxyphthiodiolenone synthase] + 2 (S)-methylmalonyl-CoA + 3 malonyl-CoA + 5 NADPH + 10 H(+) = C37-(phenol)carboxyphthiodiolenone-[(phenol)carboxyphthiodiolenone synthase] + 5 CO2 + 5 NADP(+) + 5 CoA + 2 H2O</text>
        <dbReference type="Rhea" id="RHEA:57760"/>
        <dbReference type="Rhea" id="RHEA-COMP:14273"/>
        <dbReference type="Rhea" id="RHEA-COMP:14990"/>
        <dbReference type="ChEBI" id="CHEBI:15377"/>
        <dbReference type="ChEBI" id="CHEBI:15378"/>
        <dbReference type="ChEBI" id="CHEBI:16526"/>
        <dbReference type="ChEBI" id="CHEBI:57287"/>
        <dbReference type="ChEBI" id="CHEBI:57327"/>
        <dbReference type="ChEBI" id="CHEBI:57384"/>
        <dbReference type="ChEBI" id="CHEBI:57783"/>
        <dbReference type="ChEBI" id="CHEBI:58349"/>
        <dbReference type="ChEBI" id="CHEBI:133301"/>
        <dbReference type="ChEBI" id="CHEBI:142260"/>
        <dbReference type="EC" id="2.3.1.292"/>
    </reaction>
</comment>
<evidence type="ECO:0000256" key="17">
    <source>
        <dbReference type="ARBA" id="ARBA00073623"/>
    </source>
</evidence>
<dbReference type="Pfam" id="PF08659">
    <property type="entry name" value="KR"/>
    <property type="match status" value="1"/>
</dbReference>
<dbReference type="InterPro" id="IPR014043">
    <property type="entry name" value="Acyl_transferase_dom"/>
</dbReference>
<dbReference type="Gene3D" id="3.40.50.1820">
    <property type="entry name" value="alpha/beta hydrolase"/>
    <property type="match status" value="1"/>
</dbReference>
<dbReference type="SUPFAM" id="SSF53474">
    <property type="entry name" value="alpha/beta-Hydrolases"/>
    <property type="match status" value="1"/>
</dbReference>
<evidence type="ECO:0000256" key="3">
    <source>
        <dbReference type="ARBA" id="ARBA00022450"/>
    </source>
</evidence>
<name>A0A2K8T6H0_9NOSO</name>
<evidence type="ECO:0000256" key="20">
    <source>
        <dbReference type="ARBA" id="ARBA00084020"/>
    </source>
</evidence>
<evidence type="ECO:0000256" key="2">
    <source>
        <dbReference type="ARBA" id="ARBA00001957"/>
    </source>
</evidence>
<dbReference type="Pfam" id="PF00109">
    <property type="entry name" value="ketoacyl-synt"/>
    <property type="match status" value="1"/>
</dbReference>
<dbReference type="SMART" id="SM00822">
    <property type="entry name" value="PKS_KR"/>
    <property type="match status" value="1"/>
</dbReference>
<comment type="function">
    <text evidence="15">Part of the PpsABCDE complex involved in the biosynthesis of the lipid core common to phthiocerols and phenolphthiocerols by successive additions of malonyl-CoA or methylmalonyl-CoA extender units. PpsA can accept as substrate the activated forms of either icosanoyl (C20), docosanoyl (C22) or lignoceroyl (C24) groups from FadD26, or a (4-hydroxyphenyl)-C17 or (4-hydroxyphenyl)-C19 fatty acyl from FadD29. PpsA initiates the biosynthesis and extends its substrate using a malonyl-CoA extender unit. The PpsB and PpsC proteins add the second and third malonyl-CoA extender units. PpsD adds an (R)-methylmalonyl unit and PpsE adds a second (R)-methylmalonyl unit. The incorporation of the methylmalonyl units results in formation of two branched methyl groups in the elongated product.</text>
</comment>
<dbReference type="GO" id="GO:0031177">
    <property type="term" value="F:phosphopantetheine binding"/>
    <property type="evidence" value="ECO:0007669"/>
    <property type="project" value="InterPro"/>
</dbReference>
<evidence type="ECO:0000256" key="10">
    <source>
        <dbReference type="ARBA" id="ARBA00023268"/>
    </source>
</evidence>
<dbReference type="GO" id="GO:0034081">
    <property type="term" value="C:polyketide synthase complex"/>
    <property type="evidence" value="ECO:0007669"/>
    <property type="project" value="UniProtKB-ARBA"/>
</dbReference>
<dbReference type="InterPro" id="IPR020841">
    <property type="entry name" value="PKS_Beta-ketoAc_synthase_dom"/>
</dbReference>
<evidence type="ECO:0000256" key="13">
    <source>
        <dbReference type="ARBA" id="ARBA00052119"/>
    </source>
</evidence>
<dbReference type="Pfam" id="PF21394">
    <property type="entry name" value="Beta-ketacyl_N"/>
    <property type="match status" value="1"/>
</dbReference>
<dbReference type="InterPro" id="IPR001031">
    <property type="entry name" value="Thioesterase"/>
</dbReference>
<evidence type="ECO:0000256" key="5">
    <source>
        <dbReference type="ARBA" id="ARBA00022679"/>
    </source>
</evidence>
<dbReference type="Gene3D" id="1.10.1200.10">
    <property type="entry name" value="ACP-like"/>
    <property type="match status" value="1"/>
</dbReference>
<dbReference type="InterPro" id="IPR013968">
    <property type="entry name" value="PKS_KR"/>
</dbReference>
<evidence type="ECO:0000256" key="16">
    <source>
        <dbReference type="ARBA" id="ARBA00066974"/>
    </source>
</evidence>
<dbReference type="GO" id="GO:0004315">
    <property type="term" value="F:3-oxoacyl-[acyl-carrier-protein] synthase activity"/>
    <property type="evidence" value="ECO:0007669"/>
    <property type="project" value="InterPro"/>
</dbReference>
<dbReference type="Pfam" id="PF00550">
    <property type="entry name" value="PP-binding"/>
    <property type="match status" value="1"/>
</dbReference>
<proteinExistence type="predicted"/>
<keyword evidence="23" id="KW-0614">Plasmid</keyword>
<evidence type="ECO:0000313" key="24">
    <source>
        <dbReference type="Proteomes" id="UP000232003"/>
    </source>
</evidence>
<dbReference type="InterPro" id="IPR009081">
    <property type="entry name" value="PP-bd_ACP"/>
</dbReference>
<evidence type="ECO:0000313" key="23">
    <source>
        <dbReference type="EMBL" id="AUB43294.1"/>
    </source>
</evidence>
<comment type="catalytic activity">
    <reaction evidence="13">
        <text>docosanoyl-[(phenol)carboxyphthiodiolenone synthase] + 2 (S)-methylmalonyl-CoA + 3 malonyl-CoA + 5 NADPH + 10 H(+) = C34-carboxyphthiodiolenone-[(phenol)carboxyphthiodiolenone synthase] + 5 CO2 + 5 NADP(+) + 5 CoA + 2 H2O</text>
        <dbReference type="Rhea" id="RHEA:57752"/>
        <dbReference type="Rhea" id="RHEA-COMP:14987"/>
        <dbReference type="Rhea" id="RHEA-COMP:14988"/>
        <dbReference type="ChEBI" id="CHEBI:15377"/>
        <dbReference type="ChEBI" id="CHEBI:15378"/>
        <dbReference type="ChEBI" id="CHEBI:16526"/>
        <dbReference type="ChEBI" id="CHEBI:57287"/>
        <dbReference type="ChEBI" id="CHEBI:57327"/>
        <dbReference type="ChEBI" id="CHEBI:57384"/>
        <dbReference type="ChEBI" id="CHEBI:57783"/>
        <dbReference type="ChEBI" id="CHEBI:58349"/>
        <dbReference type="ChEBI" id="CHEBI:142237"/>
        <dbReference type="ChEBI" id="CHEBI:142238"/>
        <dbReference type="EC" id="2.3.1.292"/>
    </reaction>
</comment>
<evidence type="ECO:0000256" key="14">
    <source>
        <dbReference type="ARBA" id="ARBA00052745"/>
    </source>
</evidence>
<evidence type="ECO:0000256" key="15">
    <source>
        <dbReference type="ARBA" id="ARBA00058455"/>
    </source>
</evidence>
<dbReference type="InterPro" id="IPR020802">
    <property type="entry name" value="TesA-like"/>
</dbReference>
<dbReference type="Pfam" id="PF02801">
    <property type="entry name" value="Ketoacyl-synt_C"/>
    <property type="match status" value="1"/>
</dbReference>
<dbReference type="InterPro" id="IPR001227">
    <property type="entry name" value="Ac_transferase_dom_sf"/>
</dbReference>
<dbReference type="InterPro" id="IPR016039">
    <property type="entry name" value="Thiolase-like"/>
</dbReference>
<comment type="catalytic activity">
    <reaction evidence="14">
        <text>icosanoyl-[(phenol)carboxyphthiodiolenone synthase] + 2 (S)-methylmalonyl-CoA + 3 malonyl-CoA + 5 NADPH + 10 H(+) = C32-carboxyphthiodiolenone-[(phenol)carboxyphthiodiolenone synthase] + 5 CO2 + 5 NADP(+) + 5 CoA + 2 H2O</text>
        <dbReference type="Rhea" id="RHEA:57748"/>
        <dbReference type="Rhea" id="RHEA-COMP:14985"/>
        <dbReference type="Rhea" id="RHEA-COMP:14986"/>
        <dbReference type="ChEBI" id="CHEBI:15377"/>
        <dbReference type="ChEBI" id="CHEBI:15378"/>
        <dbReference type="ChEBI" id="CHEBI:16526"/>
        <dbReference type="ChEBI" id="CHEBI:57287"/>
        <dbReference type="ChEBI" id="CHEBI:57327"/>
        <dbReference type="ChEBI" id="CHEBI:57384"/>
        <dbReference type="ChEBI" id="CHEBI:57783"/>
        <dbReference type="ChEBI" id="CHEBI:58349"/>
        <dbReference type="ChEBI" id="CHEBI:87848"/>
        <dbReference type="ChEBI" id="CHEBI:142236"/>
        <dbReference type="EC" id="2.3.1.292"/>
    </reaction>
</comment>
<dbReference type="InterPro" id="IPR049490">
    <property type="entry name" value="C883_1060-like_KR_N"/>
</dbReference>
<evidence type="ECO:0000259" key="21">
    <source>
        <dbReference type="PROSITE" id="PS50075"/>
    </source>
</evidence>
<evidence type="ECO:0000259" key="22">
    <source>
        <dbReference type="PROSITE" id="PS52004"/>
    </source>
</evidence>
<dbReference type="Pfam" id="PF00698">
    <property type="entry name" value="Acyl_transf_1"/>
    <property type="match status" value="1"/>
</dbReference>
<dbReference type="GO" id="GO:0004312">
    <property type="term" value="F:fatty acid synthase activity"/>
    <property type="evidence" value="ECO:0007669"/>
    <property type="project" value="TreeGrafter"/>
</dbReference>
<dbReference type="SUPFAM" id="SSF53901">
    <property type="entry name" value="Thiolase-like"/>
    <property type="match status" value="1"/>
</dbReference>
<dbReference type="FunFam" id="3.40.47.10:FF:000042">
    <property type="entry name" value="Polyketide synthase Pks13"/>
    <property type="match status" value="1"/>
</dbReference>
<keyword evidence="24" id="KW-1185">Reference proteome</keyword>
<evidence type="ECO:0000256" key="9">
    <source>
        <dbReference type="ARBA" id="ARBA00023098"/>
    </source>
</evidence>
<dbReference type="Proteomes" id="UP000232003">
    <property type="component" value="Plasmid pNFSY04"/>
</dbReference>
<dbReference type="InterPro" id="IPR029058">
    <property type="entry name" value="AB_hydrolase_fold"/>
</dbReference>
<dbReference type="SUPFAM" id="SSF47336">
    <property type="entry name" value="ACP-like"/>
    <property type="match status" value="1"/>
</dbReference>
<keyword evidence="4" id="KW-0597">Phosphoprotein</keyword>
<dbReference type="InterPro" id="IPR014030">
    <property type="entry name" value="Ketoacyl_synth_N"/>
</dbReference>
<dbReference type="GO" id="GO:0006633">
    <property type="term" value="P:fatty acid biosynthetic process"/>
    <property type="evidence" value="ECO:0007669"/>
    <property type="project" value="InterPro"/>
</dbReference>
<feature type="domain" description="Carrier" evidence="21">
    <location>
        <begin position="1376"/>
        <end position="1451"/>
    </location>
</feature>
<protein>
    <recommendedName>
        <fullName evidence="17">Phenolphthiocerol/phthiocerol polyketide synthase subunit E</fullName>
        <ecNumber evidence="16">2.3.1.292</ecNumber>
    </recommendedName>
    <alternativeName>
        <fullName evidence="19">(Phenol)carboxyphthiodiolenone synthase subunit E</fullName>
    </alternativeName>
    <alternativeName>
        <fullName evidence="20">Beta-ketoacyl-acyl-carrier-protein synthase I</fullName>
    </alternativeName>
    <alternativeName>
        <fullName evidence="18">Phthiocerol synthesis polyketide synthase type I PpsE</fullName>
    </alternativeName>
</protein>
<dbReference type="InterPro" id="IPR036291">
    <property type="entry name" value="NAD(P)-bd_dom_sf"/>
</dbReference>
<dbReference type="Gene3D" id="1.10.1240.100">
    <property type="match status" value="1"/>
</dbReference>
<keyword evidence="8" id="KW-0560">Oxidoreductase</keyword>
<dbReference type="EC" id="2.3.1.292" evidence="16"/>
<dbReference type="Gene3D" id="3.40.50.720">
    <property type="entry name" value="NAD(P)-binding Rossmann-like Domain"/>
    <property type="match status" value="1"/>
</dbReference>
<comment type="cofactor">
    <cofactor evidence="2">
        <name>pantetheine 4'-phosphate</name>
        <dbReference type="ChEBI" id="CHEBI:47942"/>
    </cofactor>
</comment>
<evidence type="ECO:0000256" key="18">
    <source>
        <dbReference type="ARBA" id="ARBA00075053"/>
    </source>
</evidence>
<dbReference type="InterPro" id="IPR050091">
    <property type="entry name" value="PKS_NRPS_Biosynth_Enz"/>
</dbReference>
<dbReference type="SMART" id="SM00824">
    <property type="entry name" value="PKS_TE"/>
    <property type="match status" value="1"/>
</dbReference>
<dbReference type="SUPFAM" id="SSF52151">
    <property type="entry name" value="FabD/lysophospholipase-like"/>
    <property type="match status" value="1"/>
</dbReference>
<keyword evidence="7" id="KW-0521">NADP</keyword>
<keyword evidence="6" id="KW-0276">Fatty acid metabolism</keyword>
<organism evidence="23 24">
    <name type="scientific">Nostoc flagelliforme CCNUN1</name>
    <dbReference type="NCBI Taxonomy" id="2038116"/>
    <lineage>
        <taxon>Bacteria</taxon>
        <taxon>Bacillati</taxon>
        <taxon>Cyanobacteriota</taxon>
        <taxon>Cyanophyceae</taxon>
        <taxon>Nostocales</taxon>
        <taxon>Nostocaceae</taxon>
        <taxon>Nostoc</taxon>
    </lineage>
</organism>
<dbReference type="InterPro" id="IPR018201">
    <property type="entry name" value="Ketoacyl_synth_AS"/>
</dbReference>
<evidence type="ECO:0000256" key="6">
    <source>
        <dbReference type="ARBA" id="ARBA00022832"/>
    </source>
</evidence>
<dbReference type="EMBL" id="CP024789">
    <property type="protein sequence ID" value="AUB43294.1"/>
    <property type="molecule type" value="Genomic_DNA"/>
</dbReference>
<dbReference type="PANTHER" id="PTHR43775:SF51">
    <property type="entry name" value="INACTIVE PHENOLPHTHIOCEROL SYNTHESIS POLYKETIDE SYNTHASE TYPE I PKS1-RELATED"/>
    <property type="match status" value="1"/>
</dbReference>
<dbReference type="Gene3D" id="3.30.70.3290">
    <property type="match status" value="1"/>
</dbReference>
<dbReference type="KEGG" id="nfl:COO91_09467"/>
<evidence type="ECO:0000256" key="7">
    <source>
        <dbReference type="ARBA" id="ARBA00022857"/>
    </source>
</evidence>
<dbReference type="SMART" id="SM00825">
    <property type="entry name" value="PKS_KS"/>
    <property type="match status" value="1"/>
</dbReference>
<dbReference type="InterPro" id="IPR036736">
    <property type="entry name" value="ACP-like_sf"/>
</dbReference>
<dbReference type="SUPFAM" id="SSF51735">
    <property type="entry name" value="NAD(P)-binding Rossmann-fold domains"/>
    <property type="match status" value="2"/>
</dbReference>
<dbReference type="FunFam" id="1.10.1200.10:FF:000005">
    <property type="entry name" value="Nonribosomal peptide synthetase 1"/>
    <property type="match status" value="1"/>
</dbReference>
<evidence type="ECO:0000256" key="8">
    <source>
        <dbReference type="ARBA" id="ARBA00023002"/>
    </source>
</evidence>
<keyword evidence="10" id="KW-0511">Multifunctional enzyme</keyword>